<sequence length="271" mass="28614">MSQSRYKEFTGLHRGPVPLLLANIWDAASALLCQRAGAQALATSSASMAWSLGYADGSVLPREELLSAVRRIVRAARVPVTVDIEDGYSDEPSEVAELAAEIAQCGVVGINIEDGGSPAELLSRKIRAIRNTLGDRPLFINARTDVYLRGLATGEEAVTLSVKRLTEYRDAGADGGFVPGLGAVDQVHAVAASVDMPLNLMMLPGMAPVEDLFAAGARRFSAGPATFLASYASLAEVARGFIECGETEPMFAHTLTYEALNQAFAGETVPA</sequence>
<dbReference type="InterPro" id="IPR040442">
    <property type="entry name" value="Pyrv_kinase-like_dom_sf"/>
</dbReference>
<dbReference type="GO" id="GO:0016829">
    <property type="term" value="F:lyase activity"/>
    <property type="evidence" value="ECO:0007669"/>
    <property type="project" value="UniProtKB-KW"/>
</dbReference>
<evidence type="ECO:0000256" key="1">
    <source>
        <dbReference type="ARBA" id="ARBA00022723"/>
    </source>
</evidence>
<evidence type="ECO:0000313" key="2">
    <source>
        <dbReference type="EMBL" id="MBB3063539.1"/>
    </source>
</evidence>
<organism evidence="2 3">
    <name type="scientific">Microbulbifer rhizosphaerae</name>
    <dbReference type="NCBI Taxonomy" id="1562603"/>
    <lineage>
        <taxon>Bacteria</taxon>
        <taxon>Pseudomonadati</taxon>
        <taxon>Pseudomonadota</taxon>
        <taxon>Gammaproteobacteria</taxon>
        <taxon>Cellvibrionales</taxon>
        <taxon>Microbulbiferaceae</taxon>
        <taxon>Microbulbifer</taxon>
    </lineage>
</organism>
<evidence type="ECO:0000313" key="3">
    <source>
        <dbReference type="Proteomes" id="UP000535937"/>
    </source>
</evidence>
<dbReference type="Proteomes" id="UP000535937">
    <property type="component" value="Unassembled WGS sequence"/>
</dbReference>
<dbReference type="Gene3D" id="3.20.20.60">
    <property type="entry name" value="Phosphoenolpyruvate-binding domains"/>
    <property type="match status" value="1"/>
</dbReference>
<dbReference type="SUPFAM" id="SSF51621">
    <property type="entry name" value="Phosphoenolpyruvate/pyruvate domain"/>
    <property type="match status" value="1"/>
</dbReference>
<gene>
    <name evidence="2" type="ORF">FHS09_004398</name>
</gene>
<proteinExistence type="predicted"/>
<dbReference type="RefSeq" id="WP_183463810.1">
    <property type="nucleotide sequence ID" value="NZ_JACHWZ010000035.1"/>
</dbReference>
<dbReference type="PANTHER" id="PTHR42905:SF16">
    <property type="entry name" value="CARBOXYPHOSPHONOENOLPYRUVATE PHOSPHONOMUTASE-LIKE PROTEIN (AFU_ORTHOLOGUE AFUA_5G07230)"/>
    <property type="match status" value="1"/>
</dbReference>
<keyword evidence="1" id="KW-0479">Metal-binding</keyword>
<reference evidence="2 3" key="1">
    <citation type="submission" date="2020-08" db="EMBL/GenBank/DDBJ databases">
        <title>Genomic Encyclopedia of Type Strains, Phase III (KMG-III): the genomes of soil and plant-associated and newly described type strains.</title>
        <authorList>
            <person name="Whitman W."/>
        </authorList>
    </citation>
    <scope>NUCLEOTIDE SEQUENCE [LARGE SCALE GENOMIC DNA]</scope>
    <source>
        <strain evidence="2 3">CECT 8799</strain>
    </source>
</reference>
<keyword evidence="3" id="KW-1185">Reference proteome</keyword>
<protein>
    <submittedName>
        <fullName evidence="2">2-methylisocitrate lyase-like PEP mutase family enzyme</fullName>
    </submittedName>
</protein>
<dbReference type="GO" id="GO:0046872">
    <property type="term" value="F:metal ion binding"/>
    <property type="evidence" value="ECO:0007669"/>
    <property type="project" value="UniProtKB-KW"/>
</dbReference>
<dbReference type="InterPro" id="IPR015813">
    <property type="entry name" value="Pyrv/PenolPyrv_kinase-like_dom"/>
</dbReference>
<dbReference type="AlphaFoldDB" id="A0A7W4ZCK9"/>
<comment type="caution">
    <text evidence="2">The sequence shown here is derived from an EMBL/GenBank/DDBJ whole genome shotgun (WGS) entry which is preliminary data.</text>
</comment>
<dbReference type="PANTHER" id="PTHR42905">
    <property type="entry name" value="PHOSPHOENOLPYRUVATE CARBOXYLASE"/>
    <property type="match status" value="1"/>
</dbReference>
<dbReference type="CDD" id="cd00377">
    <property type="entry name" value="ICL_PEPM"/>
    <property type="match status" value="1"/>
</dbReference>
<name>A0A7W4ZCK9_9GAMM</name>
<dbReference type="InterPro" id="IPR039556">
    <property type="entry name" value="ICL/PEPM"/>
</dbReference>
<accession>A0A7W4ZCK9</accession>
<dbReference type="EMBL" id="JACHWZ010000035">
    <property type="protein sequence ID" value="MBB3063539.1"/>
    <property type="molecule type" value="Genomic_DNA"/>
</dbReference>
<dbReference type="Pfam" id="PF13714">
    <property type="entry name" value="PEP_mutase"/>
    <property type="match status" value="1"/>
</dbReference>
<keyword evidence="2" id="KW-0456">Lyase</keyword>